<feature type="compositionally biased region" description="Acidic residues" evidence="1">
    <location>
        <begin position="688"/>
        <end position="704"/>
    </location>
</feature>
<gene>
    <name evidence="3" type="ORF">M501DRAFT_991400</name>
</gene>
<feature type="region of interest" description="Disordered" evidence="1">
    <location>
        <begin position="631"/>
        <end position="652"/>
    </location>
</feature>
<dbReference type="OrthoDB" id="5395390at2759"/>
<dbReference type="EMBL" id="MU006093">
    <property type="protein sequence ID" value="KAF2840396.1"/>
    <property type="molecule type" value="Genomic_DNA"/>
</dbReference>
<proteinExistence type="predicted"/>
<evidence type="ECO:0000313" key="3">
    <source>
        <dbReference type="EMBL" id="KAF2840396.1"/>
    </source>
</evidence>
<dbReference type="Proteomes" id="UP000799429">
    <property type="component" value="Unassembled WGS sequence"/>
</dbReference>
<feature type="compositionally biased region" description="Acidic residues" evidence="1">
    <location>
        <begin position="80"/>
        <end position="97"/>
    </location>
</feature>
<organism evidence="3 4">
    <name type="scientific">Patellaria atrata CBS 101060</name>
    <dbReference type="NCBI Taxonomy" id="1346257"/>
    <lineage>
        <taxon>Eukaryota</taxon>
        <taxon>Fungi</taxon>
        <taxon>Dikarya</taxon>
        <taxon>Ascomycota</taxon>
        <taxon>Pezizomycotina</taxon>
        <taxon>Dothideomycetes</taxon>
        <taxon>Dothideomycetes incertae sedis</taxon>
        <taxon>Patellariales</taxon>
        <taxon>Patellariaceae</taxon>
        <taxon>Patellaria</taxon>
    </lineage>
</organism>
<evidence type="ECO:0000313" key="4">
    <source>
        <dbReference type="Proteomes" id="UP000799429"/>
    </source>
</evidence>
<feature type="domain" description="F-box" evidence="2">
    <location>
        <begin position="159"/>
        <end position="213"/>
    </location>
</feature>
<dbReference type="InterPro" id="IPR032675">
    <property type="entry name" value="LRR_dom_sf"/>
</dbReference>
<feature type="compositionally biased region" description="Low complexity" evidence="1">
    <location>
        <begin position="42"/>
        <end position="51"/>
    </location>
</feature>
<dbReference type="Pfam" id="PF12937">
    <property type="entry name" value="F-box-like"/>
    <property type="match status" value="1"/>
</dbReference>
<feature type="region of interest" description="Disordered" evidence="1">
    <location>
        <begin position="688"/>
        <end position="711"/>
    </location>
</feature>
<dbReference type="PANTHER" id="PTHR34755:SF4">
    <property type="entry name" value="F-BOX DOMAIN-CONTAINING PROTEIN"/>
    <property type="match status" value="1"/>
</dbReference>
<accession>A0A9P4SCW6</accession>
<protein>
    <recommendedName>
        <fullName evidence="2">F-box domain-containing protein</fullName>
    </recommendedName>
</protein>
<dbReference type="CDD" id="cd09917">
    <property type="entry name" value="F-box_SF"/>
    <property type="match status" value="1"/>
</dbReference>
<dbReference type="SUPFAM" id="SSF52047">
    <property type="entry name" value="RNI-like"/>
    <property type="match status" value="1"/>
</dbReference>
<evidence type="ECO:0000259" key="2">
    <source>
        <dbReference type="Pfam" id="PF12937"/>
    </source>
</evidence>
<feature type="compositionally biased region" description="Basic and acidic residues" evidence="1">
    <location>
        <begin position="55"/>
        <end position="64"/>
    </location>
</feature>
<sequence>MTASGSTTKARRTRAKVSYRESSSESEGGYDSTKENIQTPPRAHSSRTNARTRARALEDPSDHVSKRRGKARVSYKELSSNDELDDDNDNTVDDEDIALPPPKRVKRSTPQAPRSRQVGGQLRALTRPLGQRPKRAPQAKVNVKNAVPTIPTDNKIPQWASLPYEVLLQIFTYASHPLHTESYQPTSSILWLVSMSRVCRAFADAALTALYRSPPLLALDKPHRLLELLARPAQSHFFNYQQRIQCLELDISKALAHSAPGRGLFRLGDLLPHLPRLNTITIINSFEEFGSAAPHFRWHYTNDIFDALRDTGQRLRSWTWNSSLLFKQQQDLSWISEIHQHPSFQSLKTLILLNFAAEAPRIEQRIEQSELLASVIQLLPGLKSLSFQHCPIMDDKFASLLPERLVTLEISNCNHLTSKPLDAFLLDRGAGLRELVLDHNQSLDLQFLTNLKRTCPHLESLHMDLNYTSRLVVKNASEPLYLALLDPSDIPTWPSTLQSIELIHLRKWTAGAAELLFESLLNAADELPYLRKLVLKAIIDIGWRDRAGFRERWIGILQKVFLRKSSPPSQHLRSLRTFREWKEAVVSRPNAVKLSHVQIDMRRRGSGNEGLITSARDLSLTKTGHREVRRLRPRNYHESSNDESDAPKEWKSAQERFIQGMCEVVDIRIDNLRPRDVLLTEQDFLDSEASGDEDWTGDQEEDESVVVLSRI</sequence>
<dbReference type="InterPro" id="IPR001810">
    <property type="entry name" value="F-box_dom"/>
</dbReference>
<name>A0A9P4SCW6_9PEZI</name>
<evidence type="ECO:0000256" key="1">
    <source>
        <dbReference type="SAM" id="MobiDB-lite"/>
    </source>
</evidence>
<comment type="caution">
    <text evidence="3">The sequence shown here is derived from an EMBL/GenBank/DDBJ whole genome shotgun (WGS) entry which is preliminary data.</text>
</comment>
<dbReference type="InterPro" id="IPR052109">
    <property type="entry name" value="SRRM_Domain-Containing"/>
</dbReference>
<feature type="region of interest" description="Disordered" evidence="1">
    <location>
        <begin position="1"/>
        <end position="122"/>
    </location>
</feature>
<feature type="compositionally biased region" description="Basic and acidic residues" evidence="1">
    <location>
        <begin position="635"/>
        <end position="652"/>
    </location>
</feature>
<reference evidence="3" key="1">
    <citation type="journal article" date="2020" name="Stud. Mycol.">
        <title>101 Dothideomycetes genomes: a test case for predicting lifestyles and emergence of pathogens.</title>
        <authorList>
            <person name="Haridas S."/>
            <person name="Albert R."/>
            <person name="Binder M."/>
            <person name="Bloem J."/>
            <person name="Labutti K."/>
            <person name="Salamov A."/>
            <person name="Andreopoulos B."/>
            <person name="Baker S."/>
            <person name="Barry K."/>
            <person name="Bills G."/>
            <person name="Bluhm B."/>
            <person name="Cannon C."/>
            <person name="Castanera R."/>
            <person name="Culley D."/>
            <person name="Daum C."/>
            <person name="Ezra D."/>
            <person name="Gonzalez J."/>
            <person name="Henrissat B."/>
            <person name="Kuo A."/>
            <person name="Liang C."/>
            <person name="Lipzen A."/>
            <person name="Lutzoni F."/>
            <person name="Magnuson J."/>
            <person name="Mondo S."/>
            <person name="Nolan M."/>
            <person name="Ohm R."/>
            <person name="Pangilinan J."/>
            <person name="Park H.-J."/>
            <person name="Ramirez L."/>
            <person name="Alfaro M."/>
            <person name="Sun H."/>
            <person name="Tritt A."/>
            <person name="Yoshinaga Y."/>
            <person name="Zwiers L.-H."/>
            <person name="Turgeon B."/>
            <person name="Goodwin S."/>
            <person name="Spatafora J."/>
            <person name="Crous P."/>
            <person name="Grigoriev I."/>
        </authorList>
    </citation>
    <scope>NUCLEOTIDE SEQUENCE</scope>
    <source>
        <strain evidence="3">CBS 101060</strain>
    </source>
</reference>
<dbReference type="AlphaFoldDB" id="A0A9P4SCW6"/>
<dbReference type="PANTHER" id="PTHR34755">
    <property type="entry name" value="SERINE/ARGININE REPETITIVE MATRIX PROTEIN 3-RELATED"/>
    <property type="match status" value="1"/>
</dbReference>
<dbReference type="Gene3D" id="3.80.10.10">
    <property type="entry name" value="Ribonuclease Inhibitor"/>
    <property type="match status" value="1"/>
</dbReference>
<keyword evidence="4" id="KW-1185">Reference proteome</keyword>